<dbReference type="Proteomes" id="UP000735302">
    <property type="component" value="Unassembled WGS sequence"/>
</dbReference>
<feature type="compositionally biased region" description="Polar residues" evidence="1">
    <location>
        <begin position="1"/>
        <end position="14"/>
    </location>
</feature>
<feature type="compositionally biased region" description="Polar residues" evidence="1">
    <location>
        <begin position="84"/>
        <end position="93"/>
    </location>
</feature>
<name>A0AAV4DT60_9GAST</name>
<comment type="caution">
    <text evidence="2">The sequence shown here is derived from an EMBL/GenBank/DDBJ whole genome shotgun (WGS) entry which is preliminary data.</text>
</comment>
<proteinExistence type="predicted"/>
<reference evidence="2 3" key="1">
    <citation type="journal article" date="2021" name="Elife">
        <title>Chloroplast acquisition without the gene transfer in kleptoplastic sea slugs, Plakobranchus ocellatus.</title>
        <authorList>
            <person name="Maeda T."/>
            <person name="Takahashi S."/>
            <person name="Yoshida T."/>
            <person name="Shimamura S."/>
            <person name="Takaki Y."/>
            <person name="Nagai Y."/>
            <person name="Toyoda A."/>
            <person name="Suzuki Y."/>
            <person name="Arimoto A."/>
            <person name="Ishii H."/>
            <person name="Satoh N."/>
            <person name="Nishiyama T."/>
            <person name="Hasebe M."/>
            <person name="Maruyama T."/>
            <person name="Minagawa J."/>
            <person name="Obokata J."/>
            <person name="Shigenobu S."/>
        </authorList>
    </citation>
    <scope>NUCLEOTIDE SEQUENCE [LARGE SCALE GENOMIC DNA]</scope>
</reference>
<protein>
    <submittedName>
        <fullName evidence="2">Uncharacterized protein</fullName>
    </submittedName>
</protein>
<keyword evidence="3" id="KW-1185">Reference proteome</keyword>
<feature type="region of interest" description="Disordered" evidence="1">
    <location>
        <begin position="1"/>
        <end position="48"/>
    </location>
</feature>
<evidence type="ECO:0000313" key="3">
    <source>
        <dbReference type="Proteomes" id="UP000735302"/>
    </source>
</evidence>
<accession>A0AAV4DT60</accession>
<dbReference type="AlphaFoldDB" id="A0AAV4DT60"/>
<dbReference type="EMBL" id="BLXT01008249">
    <property type="protein sequence ID" value="GFO47011.1"/>
    <property type="molecule type" value="Genomic_DNA"/>
</dbReference>
<evidence type="ECO:0000313" key="2">
    <source>
        <dbReference type="EMBL" id="GFO47011.1"/>
    </source>
</evidence>
<gene>
    <name evidence="2" type="ORF">PoB_007351600</name>
</gene>
<organism evidence="2 3">
    <name type="scientific">Plakobranchus ocellatus</name>
    <dbReference type="NCBI Taxonomy" id="259542"/>
    <lineage>
        <taxon>Eukaryota</taxon>
        <taxon>Metazoa</taxon>
        <taxon>Spiralia</taxon>
        <taxon>Lophotrochozoa</taxon>
        <taxon>Mollusca</taxon>
        <taxon>Gastropoda</taxon>
        <taxon>Heterobranchia</taxon>
        <taxon>Euthyneura</taxon>
        <taxon>Panpulmonata</taxon>
        <taxon>Sacoglossa</taxon>
        <taxon>Placobranchoidea</taxon>
        <taxon>Plakobranchidae</taxon>
        <taxon>Plakobranchus</taxon>
    </lineage>
</organism>
<evidence type="ECO:0000256" key="1">
    <source>
        <dbReference type="SAM" id="MobiDB-lite"/>
    </source>
</evidence>
<sequence length="186" mass="21264">MSMAQKMQQYTNHSKVTRADANGIKDARVDTNHSKFTRGDVDGTKDASVDTNHSKVIRADVNGTKDTNVDTNHSKVTRADVNGTKDTNVDTNDSKTPTWTPYCAHSDFGEYVLNQLHPNYKRDPRTRNRLQFSSMDSARELCVSMKEMEHLDSKPQRKLKKKDFLFVQQRPGHRHPMENMPAVEKD</sequence>
<feature type="region of interest" description="Disordered" evidence="1">
    <location>
        <begin position="64"/>
        <end position="93"/>
    </location>
</feature>
<feature type="compositionally biased region" description="Basic and acidic residues" evidence="1">
    <location>
        <begin position="23"/>
        <end position="48"/>
    </location>
</feature>